<evidence type="ECO:0000313" key="11">
    <source>
        <dbReference type="EMBL" id="NWC16533.1"/>
    </source>
</evidence>
<dbReference type="GO" id="GO:0055085">
    <property type="term" value="P:transmembrane transport"/>
    <property type="evidence" value="ECO:0007669"/>
    <property type="project" value="InterPro"/>
</dbReference>
<feature type="transmembrane region" description="Helical" evidence="9">
    <location>
        <begin position="176"/>
        <end position="198"/>
    </location>
</feature>
<keyword evidence="6" id="KW-0029">Amino-acid transport</keyword>
<accession>A0A7Y7Y246</accession>
<dbReference type="Proteomes" id="UP000517547">
    <property type="component" value="Unassembled WGS sequence"/>
</dbReference>
<dbReference type="EMBL" id="JACAQE010000008">
    <property type="protein sequence ID" value="NWC16533.1"/>
    <property type="molecule type" value="Genomic_DNA"/>
</dbReference>
<dbReference type="FunFam" id="1.20.1740.10:FF:000001">
    <property type="entry name" value="Amino acid permease"/>
    <property type="match status" value="1"/>
</dbReference>
<evidence type="ECO:0000256" key="6">
    <source>
        <dbReference type="ARBA" id="ARBA00022970"/>
    </source>
</evidence>
<feature type="domain" description="Amino acid permease/ SLC12A" evidence="10">
    <location>
        <begin position="39"/>
        <end position="481"/>
    </location>
</feature>
<feature type="transmembrane region" description="Helical" evidence="9">
    <location>
        <begin position="296"/>
        <end position="321"/>
    </location>
</feature>
<proteinExistence type="inferred from homology"/>
<dbReference type="InterPro" id="IPR004841">
    <property type="entry name" value="AA-permease/SLC12A_dom"/>
</dbReference>
<dbReference type="InterPro" id="IPR004840">
    <property type="entry name" value="Amino_acid_permease_CS"/>
</dbReference>
<dbReference type="Gene3D" id="1.20.1740.10">
    <property type="entry name" value="Amino acid/polyamine transporter I"/>
    <property type="match status" value="1"/>
</dbReference>
<protein>
    <submittedName>
        <fullName evidence="11">Amino acid permease</fullName>
    </submittedName>
</protein>
<dbReference type="PIRSF" id="PIRSF006060">
    <property type="entry name" value="AA_transporter"/>
    <property type="match status" value="1"/>
</dbReference>
<organism evidence="11 12">
    <name type="scientific">Pseudomonas gingeri</name>
    <dbReference type="NCBI Taxonomy" id="117681"/>
    <lineage>
        <taxon>Bacteria</taxon>
        <taxon>Pseudomonadati</taxon>
        <taxon>Pseudomonadota</taxon>
        <taxon>Gammaproteobacteria</taxon>
        <taxon>Pseudomonadales</taxon>
        <taxon>Pseudomonadaceae</taxon>
        <taxon>Pseudomonas</taxon>
    </lineage>
</organism>
<dbReference type="AlphaFoldDB" id="A0A7Y7Y246"/>
<dbReference type="Pfam" id="PF00324">
    <property type="entry name" value="AA_permease"/>
    <property type="match status" value="1"/>
</dbReference>
<evidence type="ECO:0000256" key="4">
    <source>
        <dbReference type="ARBA" id="ARBA00022475"/>
    </source>
</evidence>
<feature type="transmembrane region" description="Helical" evidence="9">
    <location>
        <begin position="360"/>
        <end position="379"/>
    </location>
</feature>
<feature type="transmembrane region" description="Helical" evidence="9">
    <location>
        <begin position="453"/>
        <end position="471"/>
    </location>
</feature>
<evidence type="ECO:0000256" key="2">
    <source>
        <dbReference type="ARBA" id="ARBA00008583"/>
    </source>
</evidence>
<comment type="caution">
    <text evidence="11">The sequence shown here is derived from an EMBL/GenBank/DDBJ whole genome shotgun (WGS) entry which is preliminary data.</text>
</comment>
<keyword evidence="7 9" id="KW-1133">Transmembrane helix</keyword>
<dbReference type="GO" id="GO:0006865">
    <property type="term" value="P:amino acid transport"/>
    <property type="evidence" value="ECO:0007669"/>
    <property type="project" value="UniProtKB-KW"/>
</dbReference>
<reference evidence="11 12" key="1">
    <citation type="submission" date="2020-04" db="EMBL/GenBank/DDBJ databases">
        <title>Molecular characterization of pseudomonads from Agaricus bisporus reveal novel blotch 2 pathogens in Western Europe.</title>
        <authorList>
            <person name="Taparia T."/>
            <person name="Krijger M."/>
            <person name="Haynes E."/>
            <person name="Elpinstone J.G."/>
            <person name="Noble R."/>
            <person name="Van Der Wolf J."/>
        </authorList>
    </citation>
    <scope>NUCLEOTIDE SEQUENCE [LARGE SCALE GENOMIC DNA]</scope>
    <source>
        <strain evidence="11 12">IPO3738</strain>
    </source>
</reference>
<evidence type="ECO:0000256" key="9">
    <source>
        <dbReference type="SAM" id="Phobius"/>
    </source>
</evidence>
<feature type="transmembrane region" description="Helical" evidence="9">
    <location>
        <begin position="42"/>
        <end position="63"/>
    </location>
</feature>
<evidence type="ECO:0000256" key="3">
    <source>
        <dbReference type="ARBA" id="ARBA00022448"/>
    </source>
</evidence>
<dbReference type="GO" id="GO:0005886">
    <property type="term" value="C:plasma membrane"/>
    <property type="evidence" value="ECO:0007669"/>
    <property type="project" value="UniProtKB-SubCell"/>
</dbReference>
<feature type="transmembrane region" description="Helical" evidence="9">
    <location>
        <begin position="385"/>
        <end position="408"/>
    </location>
</feature>
<evidence type="ECO:0000256" key="8">
    <source>
        <dbReference type="ARBA" id="ARBA00023136"/>
    </source>
</evidence>
<feature type="transmembrane region" description="Helical" evidence="9">
    <location>
        <begin position="429"/>
        <end position="447"/>
    </location>
</feature>
<feature type="transmembrane region" description="Helical" evidence="9">
    <location>
        <begin position="150"/>
        <end position="171"/>
    </location>
</feature>
<feature type="transmembrane region" description="Helical" evidence="9">
    <location>
        <begin position="265"/>
        <end position="284"/>
    </location>
</feature>
<evidence type="ECO:0000256" key="1">
    <source>
        <dbReference type="ARBA" id="ARBA00004651"/>
    </source>
</evidence>
<feature type="transmembrane region" description="Helical" evidence="9">
    <location>
        <begin position="69"/>
        <end position="91"/>
    </location>
</feature>
<dbReference type="PANTHER" id="PTHR43495">
    <property type="entry name" value="GABA PERMEASE"/>
    <property type="match status" value="1"/>
</dbReference>
<comment type="similarity">
    <text evidence="2">Belongs to the amino acid-polyamine-organocation (APC) superfamily. Amino acid transporter (AAT) (TC 2.A.3.1) family.</text>
</comment>
<evidence type="ECO:0000256" key="7">
    <source>
        <dbReference type="ARBA" id="ARBA00022989"/>
    </source>
</evidence>
<feature type="transmembrane region" description="Helical" evidence="9">
    <location>
        <begin position="112"/>
        <end position="138"/>
    </location>
</feature>
<keyword evidence="3" id="KW-0813">Transport</keyword>
<dbReference type="PROSITE" id="PS00218">
    <property type="entry name" value="AMINO_ACID_PERMEASE_1"/>
    <property type="match status" value="1"/>
</dbReference>
<keyword evidence="5 9" id="KW-0812">Transmembrane</keyword>
<keyword evidence="4" id="KW-1003">Cell membrane</keyword>
<evidence type="ECO:0000256" key="5">
    <source>
        <dbReference type="ARBA" id="ARBA00022692"/>
    </source>
</evidence>
<name>A0A7Y7Y246_9PSED</name>
<keyword evidence="8 9" id="KW-0472">Membrane</keyword>
<dbReference type="RefSeq" id="WP_083875262.1">
    <property type="nucleotide sequence ID" value="NZ_JACAQE010000008.1"/>
</dbReference>
<comment type="subcellular location">
    <subcellularLocation>
        <location evidence="1">Cell membrane</location>
        <topology evidence="1">Multi-pass membrane protein</topology>
    </subcellularLocation>
</comment>
<feature type="transmembrane region" description="Helical" evidence="9">
    <location>
        <begin position="218"/>
        <end position="238"/>
    </location>
</feature>
<sequence length="491" mass="53290">MNNNRINTQRPVDQKSAHEKKMWLESHEIGYEKNLKNRHVQMIALGGAIGTGLFLGAGGRLQIAGPSLAIAYLVCGVFAFLILRALGELIMHRPTSGSFVSYTREFMGERSSFVAGWMYFLVWAMTGVVDITAVAIYMKYWGAFADIPQWIFALGALGFVTVMNMVGVKWFGEMEFWFAVIKVAAIGVFLAIGTYFFATGHEVAGHVPGLHLIADNGGFFPNGLLPAVIIMQGVVFAYSSIELVGTAAGETEDARKILPKAINGVIWRIALFYVGSVALFVTLLPWNAYSANVSPFVTFFSALGVPGIGSIMNVVVLTAALSSLNSGLYATGRVLRSLAMGGSAPKAFTKMSANGVPYKGILVTMGINALGVFLNYLIPAQLFELLLNMAALGVISTWVFIVLSQMYFRAAVKRGEVQAVDFKMPGAPFTSWLTLAFLAGVLVLIGLDYPNGTYTIMSIPLIALLLIWGWSRTEHSKTKKLQNALYRAPQS</sequence>
<dbReference type="PANTHER" id="PTHR43495:SF1">
    <property type="entry name" value="L-ASPARAGINE PERMEASE"/>
    <property type="match status" value="1"/>
</dbReference>
<evidence type="ECO:0000313" key="12">
    <source>
        <dbReference type="Proteomes" id="UP000517547"/>
    </source>
</evidence>
<gene>
    <name evidence="11" type="ORF">HX845_22945</name>
</gene>
<evidence type="ECO:0000259" key="10">
    <source>
        <dbReference type="Pfam" id="PF00324"/>
    </source>
</evidence>